<evidence type="ECO:0000256" key="4">
    <source>
        <dbReference type="ARBA" id="ARBA00023004"/>
    </source>
</evidence>
<dbReference type="SUPFAM" id="SSF51197">
    <property type="entry name" value="Clavaminate synthase-like"/>
    <property type="match status" value="1"/>
</dbReference>
<evidence type="ECO:0000313" key="7">
    <source>
        <dbReference type="EMBL" id="AGA77723.1"/>
    </source>
</evidence>
<dbReference type="PATRIC" id="fig|926556.3.peg.1546"/>
<dbReference type="InterPro" id="IPR026992">
    <property type="entry name" value="DIOX_N"/>
</dbReference>
<dbReference type="OrthoDB" id="21825at2"/>
<dbReference type="Pfam" id="PF14226">
    <property type="entry name" value="DIOX_N"/>
    <property type="match status" value="1"/>
</dbReference>
<dbReference type="RefSeq" id="WP_015265286.1">
    <property type="nucleotide sequence ID" value="NC_019904.1"/>
</dbReference>
<gene>
    <name evidence="7" type="ordered locus">Echvi_1457</name>
</gene>
<keyword evidence="3 5" id="KW-0560">Oxidoreductase</keyword>
<dbReference type="HOGENOM" id="CLU_010119_6_3_10"/>
<accession>L0FXE9</accession>
<keyword evidence="7" id="KW-0223">Dioxygenase</keyword>
<dbReference type="InterPro" id="IPR005123">
    <property type="entry name" value="Oxoglu/Fe-dep_dioxygenase_dom"/>
</dbReference>
<dbReference type="InterPro" id="IPR044861">
    <property type="entry name" value="IPNS-like_FE2OG_OXY"/>
</dbReference>
<dbReference type="GO" id="GO:0046872">
    <property type="term" value="F:metal ion binding"/>
    <property type="evidence" value="ECO:0007669"/>
    <property type="project" value="UniProtKB-KW"/>
</dbReference>
<evidence type="ECO:0000256" key="1">
    <source>
        <dbReference type="ARBA" id="ARBA00008056"/>
    </source>
</evidence>
<reference evidence="8" key="1">
    <citation type="submission" date="2012-02" db="EMBL/GenBank/DDBJ databases">
        <title>The complete genome of Echinicola vietnamensis DSM 17526.</title>
        <authorList>
            <person name="Lucas S."/>
            <person name="Copeland A."/>
            <person name="Lapidus A."/>
            <person name="Glavina del Rio T."/>
            <person name="Dalin E."/>
            <person name="Tice H."/>
            <person name="Bruce D."/>
            <person name="Goodwin L."/>
            <person name="Pitluck S."/>
            <person name="Peters L."/>
            <person name="Ovchinnikova G."/>
            <person name="Teshima H."/>
            <person name="Kyrpides N."/>
            <person name="Mavromatis K."/>
            <person name="Ivanova N."/>
            <person name="Brettin T."/>
            <person name="Detter J.C."/>
            <person name="Han C."/>
            <person name="Larimer F."/>
            <person name="Land M."/>
            <person name="Hauser L."/>
            <person name="Markowitz V."/>
            <person name="Cheng J.-F."/>
            <person name="Hugenholtz P."/>
            <person name="Woyke T."/>
            <person name="Wu D."/>
            <person name="Brambilla E."/>
            <person name="Klenk H.-P."/>
            <person name="Eisen J.A."/>
        </authorList>
    </citation>
    <scope>NUCLEOTIDE SEQUENCE [LARGE SCALE GENOMIC DNA]</scope>
    <source>
        <strain evidence="8">DSM 17526 / LMG 23754 / KMM 6221</strain>
    </source>
</reference>
<dbReference type="STRING" id="926556.Echvi_1457"/>
<evidence type="ECO:0000259" key="6">
    <source>
        <dbReference type="PROSITE" id="PS51471"/>
    </source>
</evidence>
<feature type="domain" description="Fe2OG dioxygenase" evidence="6">
    <location>
        <begin position="176"/>
        <end position="285"/>
    </location>
</feature>
<evidence type="ECO:0000313" key="8">
    <source>
        <dbReference type="Proteomes" id="UP000010796"/>
    </source>
</evidence>
<dbReference type="Proteomes" id="UP000010796">
    <property type="component" value="Chromosome"/>
</dbReference>
<keyword evidence="2 5" id="KW-0479">Metal-binding</keyword>
<keyword evidence="4 5" id="KW-0408">Iron</keyword>
<evidence type="ECO:0000256" key="5">
    <source>
        <dbReference type="RuleBase" id="RU003682"/>
    </source>
</evidence>
<organism evidence="7 8">
    <name type="scientific">Echinicola vietnamensis (strain DSM 17526 / LMG 23754 / KMM 6221)</name>
    <dbReference type="NCBI Taxonomy" id="926556"/>
    <lineage>
        <taxon>Bacteria</taxon>
        <taxon>Pseudomonadati</taxon>
        <taxon>Bacteroidota</taxon>
        <taxon>Cytophagia</taxon>
        <taxon>Cytophagales</taxon>
        <taxon>Cyclobacteriaceae</taxon>
        <taxon>Echinicola</taxon>
    </lineage>
</organism>
<dbReference type="PROSITE" id="PS51471">
    <property type="entry name" value="FE2OG_OXY"/>
    <property type="match status" value="1"/>
</dbReference>
<dbReference type="AlphaFoldDB" id="L0FXE9"/>
<name>L0FXE9_ECHVK</name>
<dbReference type="Gene3D" id="2.60.120.330">
    <property type="entry name" value="B-lactam Antibiotic, Isopenicillin N Synthase, Chain"/>
    <property type="match status" value="1"/>
</dbReference>
<dbReference type="Pfam" id="PF03171">
    <property type="entry name" value="2OG-FeII_Oxy"/>
    <property type="match status" value="1"/>
</dbReference>
<dbReference type="GO" id="GO:0051213">
    <property type="term" value="F:dioxygenase activity"/>
    <property type="evidence" value="ECO:0007669"/>
    <property type="project" value="UniProtKB-KW"/>
</dbReference>
<dbReference type="EMBL" id="CP003346">
    <property type="protein sequence ID" value="AGA77723.1"/>
    <property type="molecule type" value="Genomic_DNA"/>
</dbReference>
<proteinExistence type="inferred from homology"/>
<sequence length="326" mass="36640">MSEILYNEIPSLDLSDFTSGDASQKAAFVHKLGDAYENIGFVAIKNHGLTQALQDQLYTAIKTFFALDDETKSKYERPEIGYQRGYTGKGKEHAKGRNTGDLKEFYHVGQELSKIPDTDPLKKDYPPNVWPEEVSDFQETALEVFQTIEAAGKAMLQAIALHLGLDEQYFEDKVLHGNSILRPIHYFPIEDPASVPSDAVRAAEHGDINLITLLMGASADGLQVLRKDGQWIPITALPDQLVVNVGDMLERLTNKKLKSTIHRVVNPPREKMNSSRYSIPFFMHPRSEMDLTCLDSCVDEDNPKEFADATAGEFLEERLRELGLRK</sequence>
<dbReference type="PRINTS" id="PR00682">
    <property type="entry name" value="IPNSYNTHASE"/>
</dbReference>
<dbReference type="KEGG" id="evi:Echvi_1457"/>
<dbReference type="eggNOG" id="COG3491">
    <property type="taxonomic scope" value="Bacteria"/>
</dbReference>
<dbReference type="PANTHER" id="PTHR10209:SF881">
    <property type="entry name" value="FI07970P-RELATED"/>
    <property type="match status" value="1"/>
</dbReference>
<comment type="similarity">
    <text evidence="1 5">Belongs to the iron/ascorbate-dependent oxidoreductase family.</text>
</comment>
<dbReference type="PANTHER" id="PTHR10209">
    <property type="entry name" value="OXIDOREDUCTASE, 2OG-FE II OXYGENASE FAMILY PROTEIN"/>
    <property type="match status" value="1"/>
</dbReference>
<dbReference type="InterPro" id="IPR027443">
    <property type="entry name" value="IPNS-like_sf"/>
</dbReference>
<keyword evidence="8" id="KW-1185">Reference proteome</keyword>
<evidence type="ECO:0000256" key="3">
    <source>
        <dbReference type="ARBA" id="ARBA00023002"/>
    </source>
</evidence>
<evidence type="ECO:0000256" key="2">
    <source>
        <dbReference type="ARBA" id="ARBA00022723"/>
    </source>
</evidence>
<protein>
    <submittedName>
        <fullName evidence="7">Dioxygenase, isopenicillin N synthase</fullName>
    </submittedName>
</protein>